<name>A0AB38P1L1_9ENTR</name>
<organism evidence="1 2">
    <name type="scientific">Enterobacter cancerogenus</name>
    <dbReference type="NCBI Taxonomy" id="69218"/>
    <lineage>
        <taxon>Bacteria</taxon>
        <taxon>Pseudomonadati</taxon>
        <taxon>Pseudomonadota</taxon>
        <taxon>Gammaproteobacteria</taxon>
        <taxon>Enterobacterales</taxon>
        <taxon>Enterobacteriaceae</taxon>
        <taxon>Enterobacter</taxon>
        <taxon>Enterobacter cloacae complex</taxon>
    </lineage>
</organism>
<protein>
    <submittedName>
        <fullName evidence="1">Uncharacterized protein</fullName>
    </submittedName>
</protein>
<gene>
    <name evidence="1" type="ORF">EcCFBP13530_18710</name>
</gene>
<dbReference type="EMBL" id="QGAL01000006">
    <property type="protein sequence ID" value="TKK16444.1"/>
    <property type="molecule type" value="Genomic_DNA"/>
</dbReference>
<proteinExistence type="predicted"/>
<reference evidence="1 2" key="1">
    <citation type="journal article" date="2019" name="Sci. Rep.">
        <title>Differences in resource use lead to coexistence of seed-transmitted microbial populations.</title>
        <authorList>
            <person name="Torres-Cortes G."/>
            <person name="Garcia B.J."/>
            <person name="Compant S."/>
            <person name="Rezki S."/>
            <person name="Jones P."/>
            <person name="Preveaux A."/>
            <person name="Briand M."/>
            <person name="Roulet A."/>
            <person name="Bouchez O."/>
            <person name="Jacobson D."/>
            <person name="Barret M."/>
        </authorList>
    </citation>
    <scope>NUCLEOTIDE SEQUENCE [LARGE SCALE GENOMIC DNA]</scope>
    <source>
        <strain evidence="1 2">CFBP13530</strain>
    </source>
</reference>
<evidence type="ECO:0000313" key="1">
    <source>
        <dbReference type="EMBL" id="TKK16444.1"/>
    </source>
</evidence>
<dbReference type="RefSeq" id="WP_137273198.1">
    <property type="nucleotide sequence ID" value="NZ_QGAL01000006.1"/>
</dbReference>
<accession>A0AB38P1L1</accession>
<dbReference type="AlphaFoldDB" id="A0AB38P1L1"/>
<dbReference type="Proteomes" id="UP000306327">
    <property type="component" value="Unassembled WGS sequence"/>
</dbReference>
<evidence type="ECO:0000313" key="2">
    <source>
        <dbReference type="Proteomes" id="UP000306327"/>
    </source>
</evidence>
<comment type="caution">
    <text evidence="1">The sequence shown here is derived from an EMBL/GenBank/DDBJ whole genome shotgun (WGS) entry which is preliminary data.</text>
</comment>
<sequence length="152" mass="17345">MDTPVVEMVLKADVLKEHAGVSATLINKWHDPIYIDKRFIPQSKYLMSDWGNLSCSAVKIRYYGLRYNTGGDFFIKIKPGEELMGSRINLAEDYPFPAQGSCKFNVSFWVSTAPVVNDELTGTFFMCSNTIEFRADDMNLDKVFLKKHTELN</sequence>